<dbReference type="AlphaFoldDB" id="A0A1W2A1A1"/>
<gene>
    <name evidence="5" type="ORF">SAMN02746065_10418</name>
</gene>
<dbReference type="GO" id="GO:0000052">
    <property type="term" value="P:citrulline metabolic process"/>
    <property type="evidence" value="ECO:0007669"/>
    <property type="project" value="TreeGrafter"/>
</dbReference>
<dbReference type="SUPFAM" id="SSF55909">
    <property type="entry name" value="Pentein"/>
    <property type="match status" value="1"/>
</dbReference>
<feature type="binding site" evidence="4">
    <location>
        <position position="26"/>
    </location>
    <ligand>
        <name>substrate</name>
    </ligand>
</feature>
<reference evidence="5 6" key="1">
    <citation type="submission" date="2017-04" db="EMBL/GenBank/DDBJ databases">
        <authorList>
            <person name="Afonso C.L."/>
            <person name="Miller P.J."/>
            <person name="Scott M.A."/>
            <person name="Spackman E."/>
            <person name="Goraichik I."/>
            <person name="Dimitrov K.M."/>
            <person name="Suarez D.L."/>
            <person name="Swayne D.E."/>
        </authorList>
    </citation>
    <scope>NUCLEOTIDE SEQUENCE [LARGE SCALE GENOMIC DNA]</scope>
    <source>
        <strain evidence="5 6">DSM 3385</strain>
    </source>
</reference>
<dbReference type="GO" id="GO:0016403">
    <property type="term" value="F:dimethylargininase activity"/>
    <property type="evidence" value="ECO:0007669"/>
    <property type="project" value="TreeGrafter"/>
</dbReference>
<feature type="active site" description="Nucleophile" evidence="3">
    <location>
        <position position="257"/>
    </location>
</feature>
<dbReference type="PANTHER" id="PTHR12737">
    <property type="entry name" value="DIMETHYLARGININE DIMETHYLAMINOHYDROLASE"/>
    <property type="match status" value="1"/>
</dbReference>
<accession>A0A1W2A1A1</accession>
<dbReference type="PANTHER" id="PTHR12737:SF9">
    <property type="entry name" value="DIMETHYLARGININASE"/>
    <property type="match status" value="1"/>
</dbReference>
<comment type="similarity">
    <text evidence="1">Belongs to the DDAH family.</text>
</comment>
<evidence type="ECO:0000313" key="5">
    <source>
        <dbReference type="EMBL" id="SMC54434.1"/>
    </source>
</evidence>
<dbReference type="RefSeq" id="WP_084067251.1">
    <property type="nucleotide sequence ID" value="NZ_FWXY01000004.1"/>
</dbReference>
<protein>
    <submittedName>
        <fullName evidence="5">Dimethylargininase</fullName>
    </submittedName>
</protein>
<dbReference type="Pfam" id="PF02274">
    <property type="entry name" value="ADI"/>
    <property type="match status" value="1"/>
</dbReference>
<dbReference type="Proteomes" id="UP000192418">
    <property type="component" value="Unassembled WGS sequence"/>
</dbReference>
<dbReference type="OrthoDB" id="9790596at2"/>
<evidence type="ECO:0000313" key="6">
    <source>
        <dbReference type="Proteomes" id="UP000192418"/>
    </source>
</evidence>
<sequence length="265" mass="28897">MSSPTTCYHFNSAIVRKPSSSVVSGLRAEDLGDPDYHGVKAEHDAYIKTLESVGMRVTVLPALEAFPDSIFMEDPALVFTEGAIILNPGAPSRQGEAREIAPVLHELFEKVLELPQGGHADGGDILVTPKSVMIGLSARTDEQGATALIECLKTLGHRGEIVNTPEGVLHFKTECSLLDEETVLVTRRMAQSGIFNDFRKVILPDGDEPAANAVRINKSVLVSSNYQRTMELLDQQGYSVVPMKTSEIQKIDAGLSCMSLRWFRS</sequence>
<organism evidence="5 6">
    <name type="scientific">Desulfocicer vacuolatum DSM 3385</name>
    <dbReference type="NCBI Taxonomy" id="1121400"/>
    <lineage>
        <taxon>Bacteria</taxon>
        <taxon>Pseudomonadati</taxon>
        <taxon>Thermodesulfobacteriota</taxon>
        <taxon>Desulfobacteria</taxon>
        <taxon>Desulfobacterales</taxon>
        <taxon>Desulfobacteraceae</taxon>
        <taxon>Desulfocicer</taxon>
    </lineage>
</organism>
<evidence type="ECO:0000256" key="1">
    <source>
        <dbReference type="ARBA" id="ARBA00008532"/>
    </source>
</evidence>
<feature type="binding site" evidence="4">
    <location>
        <position position="68"/>
    </location>
    <ligand>
        <name>substrate</name>
    </ligand>
</feature>
<dbReference type="GO" id="GO:0016597">
    <property type="term" value="F:amino acid binding"/>
    <property type="evidence" value="ECO:0007669"/>
    <property type="project" value="TreeGrafter"/>
</dbReference>
<dbReference type="EMBL" id="FWXY01000004">
    <property type="protein sequence ID" value="SMC54434.1"/>
    <property type="molecule type" value="Genomic_DNA"/>
</dbReference>
<evidence type="ECO:0000256" key="4">
    <source>
        <dbReference type="PIRSR" id="PIRSR633199-2"/>
    </source>
</evidence>
<evidence type="ECO:0000256" key="3">
    <source>
        <dbReference type="PIRSR" id="PIRSR633199-1"/>
    </source>
</evidence>
<dbReference type="Gene3D" id="3.75.10.10">
    <property type="entry name" value="L-arginine/glycine Amidinotransferase, Chain A"/>
    <property type="match status" value="1"/>
</dbReference>
<keyword evidence="2" id="KW-0378">Hydrolase</keyword>
<evidence type="ECO:0000256" key="2">
    <source>
        <dbReference type="ARBA" id="ARBA00022801"/>
    </source>
</evidence>
<dbReference type="STRING" id="1121400.SAMN02746065_10418"/>
<feature type="binding site" evidence="4">
    <location>
        <position position="93"/>
    </location>
    <ligand>
        <name>substrate</name>
    </ligand>
</feature>
<feature type="binding site" evidence="4">
    <location>
        <position position="139"/>
    </location>
    <ligand>
        <name>substrate</name>
    </ligand>
</feature>
<name>A0A1W2A1A1_9BACT</name>
<dbReference type="GO" id="GO:0006525">
    <property type="term" value="P:arginine metabolic process"/>
    <property type="evidence" value="ECO:0007669"/>
    <property type="project" value="TreeGrafter"/>
</dbReference>
<keyword evidence="6" id="KW-1185">Reference proteome</keyword>
<feature type="binding site" evidence="4">
    <location>
        <begin position="73"/>
        <end position="74"/>
    </location>
    <ligand>
        <name>substrate</name>
    </ligand>
</feature>
<proteinExistence type="inferred from homology"/>
<dbReference type="GO" id="GO:0045429">
    <property type="term" value="P:positive regulation of nitric oxide biosynthetic process"/>
    <property type="evidence" value="ECO:0007669"/>
    <property type="project" value="TreeGrafter"/>
</dbReference>
<feature type="binding site" evidence="4">
    <location>
        <position position="251"/>
    </location>
    <ligand>
        <name>substrate</name>
    </ligand>
</feature>
<feature type="active site" description="Proton donor" evidence="3">
    <location>
        <position position="170"/>
    </location>
</feature>
<dbReference type="InterPro" id="IPR033199">
    <property type="entry name" value="DDAH-like"/>
</dbReference>